<dbReference type="AlphaFoldDB" id="A0A7C1G9U4"/>
<dbReference type="Gene3D" id="2.120.10.70">
    <property type="entry name" value="Fucose-specific lectin"/>
    <property type="match status" value="1"/>
</dbReference>
<name>A0A7C1G9U4_9CREN</name>
<feature type="domain" description="PLL-like beta propeller" evidence="1">
    <location>
        <begin position="576"/>
        <end position="825"/>
    </location>
</feature>
<protein>
    <recommendedName>
        <fullName evidence="1">PLL-like beta propeller domain-containing protein</fullName>
    </recommendedName>
</protein>
<organism evidence="2">
    <name type="scientific">Thermofilum adornatum</name>
    <dbReference type="NCBI Taxonomy" id="1365176"/>
    <lineage>
        <taxon>Archaea</taxon>
        <taxon>Thermoproteota</taxon>
        <taxon>Thermoprotei</taxon>
        <taxon>Thermofilales</taxon>
        <taxon>Thermofilaceae</taxon>
        <taxon>Thermofilum</taxon>
    </lineage>
</organism>
<accession>A0A7C1G9U4</accession>
<comment type="caution">
    <text evidence="2">The sequence shown here is derived from an EMBL/GenBank/DDBJ whole genome shotgun (WGS) entry which is preliminary data.</text>
</comment>
<sequence length="827" mass="91844">MGKGIYIVYLAYIVNNETFYMKPESSITLVFRDEAVNILPNVEVYVTASSFIPIVPPVYVGYSSDGYFTLYTSKDATYRNLTVIGVHRTCGSSANYVLVKSVDIFQGTVTISAKNYPKIILTGLDLSGNVSPYWYVWLRFPALYAFGWGQTFSFSNNTVFYIPPMGVLINGIYSPPGWYYYFDDIGINLRENETYTHKFGGKASFHLWVIKPDTQLLFDIRDEFGNVVSYYSSDQKSVQLRIMQGGSIVFDQDIGSKIGNWNIYVLGRTFSDDATFVLTADLGPLGGLGKVQLNGSLYSNDYIVPYRTLSIGNFSVYIPGDYFFNVSGQVRTGVFLDSVHRLYNTLSRLTNENLSAKPHRAEVNFEWCGVGGYSFIGIGLGIARWPTNVRPEYLAVLAHELGHMYSFTPPLVYYVECPSYCEPLATYLGTEAIAYLYGSNFRLWFSGVHPGFFDYLAGDKTVPQTERIQFIFFYLSRIDGFDIHRQFFQLWAINTSMKDKLTANGFNVNETMITLYSYLARQNLAWLFQMAGYRVSENRINDGLKLILNDNVSIVTVVQGMDGSIYYKPCLSGCSYVKLSGATPDSPSALIVGNRLYIAVRGMDDGIYFGRVEKICSGNVVWQKLPGSTPSRPALATDGSKIYLVVRGGDNGIYVNVYDLYSGSWGGWKRLSGSTVRGPAAVYMGGKLHLVVVGADGKSIYYGQVDPGQLTGSSGYIPVSWSMVSGFTDAEPSLATDGSKLYLSVKGLDSRIYVKTWDGLWNGWETVPSGSTPSSPAVAVWFVNGYPYIIVRGHDDNIYYTCRTGTNTYTSWGNLGGTTPTAPSTTS</sequence>
<dbReference type="SUPFAM" id="SSF89372">
    <property type="entry name" value="Fucose-specific lectin"/>
    <property type="match status" value="1"/>
</dbReference>
<reference evidence="2" key="1">
    <citation type="journal article" date="2020" name="mSystems">
        <title>Genome- and Community-Level Interaction Insights into Carbon Utilization and Element Cycling Functions of Hydrothermarchaeota in Hydrothermal Sediment.</title>
        <authorList>
            <person name="Zhou Z."/>
            <person name="Liu Y."/>
            <person name="Xu W."/>
            <person name="Pan J."/>
            <person name="Luo Z.H."/>
            <person name="Li M."/>
        </authorList>
    </citation>
    <scope>NUCLEOTIDE SEQUENCE [LARGE SCALE GENOMIC DNA]</scope>
    <source>
        <strain evidence="2">SpSt-116</strain>
    </source>
</reference>
<proteinExistence type="predicted"/>
<dbReference type="EMBL" id="DSAY01000047">
    <property type="protein sequence ID" value="HDP14647.1"/>
    <property type="molecule type" value="Genomic_DNA"/>
</dbReference>
<gene>
    <name evidence="2" type="ORF">ENN26_02545</name>
</gene>
<evidence type="ECO:0000259" key="1">
    <source>
        <dbReference type="Pfam" id="PF26607"/>
    </source>
</evidence>
<dbReference type="Pfam" id="PF26607">
    <property type="entry name" value="DUF8189"/>
    <property type="match status" value="1"/>
</dbReference>
<dbReference type="InterPro" id="IPR058502">
    <property type="entry name" value="PLL-like_beta-prop"/>
</dbReference>
<evidence type="ECO:0000313" key="2">
    <source>
        <dbReference type="EMBL" id="HDP14647.1"/>
    </source>
</evidence>